<accession>A0A2H0BRU0</accession>
<evidence type="ECO:0000313" key="2">
    <source>
        <dbReference type="EMBL" id="PIP60361.1"/>
    </source>
</evidence>
<name>A0A2H0BRU0_9BACT</name>
<evidence type="ECO:0000259" key="1">
    <source>
        <dbReference type="Pfam" id="PF00534"/>
    </source>
</evidence>
<dbReference type="Pfam" id="PF00534">
    <property type="entry name" value="Glycos_transf_1"/>
    <property type="match status" value="1"/>
</dbReference>
<dbReference type="InterPro" id="IPR050194">
    <property type="entry name" value="Glycosyltransferase_grp1"/>
</dbReference>
<reference evidence="2 3" key="1">
    <citation type="submission" date="2017-09" db="EMBL/GenBank/DDBJ databases">
        <title>Depth-based differentiation of microbial function through sediment-hosted aquifers and enrichment of novel symbionts in the deep terrestrial subsurface.</title>
        <authorList>
            <person name="Probst A.J."/>
            <person name="Ladd B."/>
            <person name="Jarett J.K."/>
            <person name="Geller-Mcgrath D.E."/>
            <person name="Sieber C.M."/>
            <person name="Emerson J.B."/>
            <person name="Anantharaman K."/>
            <person name="Thomas B.C."/>
            <person name="Malmstrom R."/>
            <person name="Stieglmeier M."/>
            <person name="Klingl A."/>
            <person name="Woyke T."/>
            <person name="Ryan C.M."/>
            <person name="Banfield J.F."/>
        </authorList>
    </citation>
    <scope>NUCLEOTIDE SEQUENCE [LARGE SCALE GENOMIC DNA]</scope>
    <source>
        <strain evidence="2">CG22_combo_CG10-13_8_21_14_all_47_17</strain>
    </source>
</reference>
<evidence type="ECO:0000313" key="3">
    <source>
        <dbReference type="Proteomes" id="UP000231581"/>
    </source>
</evidence>
<proteinExistence type="predicted"/>
<dbReference type="PANTHER" id="PTHR45947">
    <property type="entry name" value="SULFOQUINOVOSYL TRANSFERASE SQD2"/>
    <property type="match status" value="1"/>
</dbReference>
<protein>
    <recommendedName>
        <fullName evidence="1">Glycosyl transferase family 1 domain-containing protein</fullName>
    </recommendedName>
</protein>
<dbReference type="GO" id="GO:0016757">
    <property type="term" value="F:glycosyltransferase activity"/>
    <property type="evidence" value="ECO:0007669"/>
    <property type="project" value="InterPro"/>
</dbReference>
<feature type="non-terminal residue" evidence="2">
    <location>
        <position position="1"/>
    </location>
</feature>
<feature type="domain" description="Glycosyl transferase family 1" evidence="1">
    <location>
        <begin position="126"/>
        <end position="280"/>
    </location>
</feature>
<dbReference type="EMBL" id="PCSZ01000067">
    <property type="protein sequence ID" value="PIP60361.1"/>
    <property type="molecule type" value="Genomic_DNA"/>
</dbReference>
<organism evidence="2 3">
    <name type="scientific">Candidatus Uhrbacteria bacterium CG22_combo_CG10-13_8_21_14_all_47_17</name>
    <dbReference type="NCBI Taxonomy" id="1975041"/>
    <lineage>
        <taxon>Bacteria</taxon>
        <taxon>Candidatus Uhriibacteriota</taxon>
    </lineage>
</organism>
<comment type="caution">
    <text evidence="2">The sequence shown here is derived from an EMBL/GenBank/DDBJ whole genome shotgun (WGS) entry which is preliminary data.</text>
</comment>
<dbReference type="SUPFAM" id="SSF53756">
    <property type="entry name" value="UDP-Glycosyltransferase/glycogen phosphorylase"/>
    <property type="match status" value="1"/>
</dbReference>
<dbReference type="InterPro" id="IPR001296">
    <property type="entry name" value="Glyco_trans_1"/>
</dbReference>
<dbReference type="Gene3D" id="3.40.50.2000">
    <property type="entry name" value="Glycogen Phosphorylase B"/>
    <property type="match status" value="2"/>
</dbReference>
<dbReference type="AlphaFoldDB" id="A0A2H0BRU0"/>
<dbReference type="Proteomes" id="UP000231581">
    <property type="component" value="Unassembled WGS sequence"/>
</dbReference>
<dbReference type="CDD" id="cd03801">
    <property type="entry name" value="GT4_PimA-like"/>
    <property type="match status" value="1"/>
</dbReference>
<dbReference type="PANTHER" id="PTHR45947:SF13">
    <property type="entry name" value="TRANSFERASE"/>
    <property type="match status" value="1"/>
</dbReference>
<gene>
    <name evidence="2" type="ORF">COX00_03490</name>
</gene>
<sequence>YHHLSTSILAVIRKQKIPCVQTLHDYKLACPNYRMFTEGSPCERCRDGNYLQAVKHHCLSASLIPNLLAALEMGMTKSRQSYERTVQIFLCPSNFMKEKMEDWGEPANKMRYAPNPTELPEKTAEMGGGYLIYAGRLSQEKGLKSFIEAAAKIPELPIKIAGHGPEDEYLRGFVESVGASHIEFLGFVAPDDLLQLRHRAEALILPTLSYENASGSVLEAMASGLPCIVTRIGGNPELVEDGVNGFLVQPGDSEDWLRALRRFQALPEEARKEMGKKGRAKIEGKRTWNEHVEKVLSCYREAGVKD</sequence>